<dbReference type="EMBL" id="QJKJ01003042">
    <property type="protein sequence ID" value="RDY00231.1"/>
    <property type="molecule type" value="Genomic_DNA"/>
</dbReference>
<comment type="caution">
    <text evidence="1">The sequence shown here is derived from an EMBL/GenBank/DDBJ whole genome shotgun (WGS) entry which is preliminary data.</text>
</comment>
<keyword evidence="2" id="KW-1185">Reference proteome</keyword>
<dbReference type="PANTHER" id="PTHR11439">
    <property type="entry name" value="GAG-POL-RELATED RETROTRANSPOSON"/>
    <property type="match status" value="1"/>
</dbReference>
<dbReference type="PANTHER" id="PTHR11439:SF463">
    <property type="entry name" value="REVERSE TRANSCRIPTASE TY1_COPIA-TYPE DOMAIN-CONTAINING PROTEIN"/>
    <property type="match status" value="1"/>
</dbReference>
<evidence type="ECO:0008006" key="3">
    <source>
        <dbReference type="Google" id="ProtNLM"/>
    </source>
</evidence>
<sequence length="134" mass="15990">MNEWLQTNRYHRDPNVKLWEEGSVPIDVGRYQKLVGKLIYLSHIWHDIAFLVSVKSTSRYCSRVGNLVTWRSKNTKWLLKVMQRLNLEVLKELKMIVELSLELYCDSKATINIAYNRVQHDKTNHIKIDHHFIK</sequence>
<feature type="non-terminal residue" evidence="1">
    <location>
        <position position="1"/>
    </location>
</feature>
<gene>
    <name evidence="1" type="ORF">CR513_16610</name>
</gene>
<evidence type="ECO:0000313" key="2">
    <source>
        <dbReference type="Proteomes" id="UP000257109"/>
    </source>
</evidence>
<name>A0A371HBQ1_MUCPR</name>
<evidence type="ECO:0000313" key="1">
    <source>
        <dbReference type="EMBL" id="RDY00231.1"/>
    </source>
</evidence>
<reference evidence="1" key="1">
    <citation type="submission" date="2018-05" db="EMBL/GenBank/DDBJ databases">
        <title>Draft genome of Mucuna pruriens seed.</title>
        <authorList>
            <person name="Nnadi N.E."/>
            <person name="Vos R."/>
            <person name="Hasami M.H."/>
            <person name="Devisetty U.K."/>
            <person name="Aguiy J.C."/>
        </authorList>
    </citation>
    <scope>NUCLEOTIDE SEQUENCE [LARGE SCALE GENOMIC DNA]</scope>
    <source>
        <strain evidence="1">JCA_2017</strain>
    </source>
</reference>
<proteinExistence type="predicted"/>
<accession>A0A371HBQ1</accession>
<organism evidence="1 2">
    <name type="scientific">Mucuna pruriens</name>
    <name type="common">Velvet bean</name>
    <name type="synonym">Dolichos pruriens</name>
    <dbReference type="NCBI Taxonomy" id="157652"/>
    <lineage>
        <taxon>Eukaryota</taxon>
        <taxon>Viridiplantae</taxon>
        <taxon>Streptophyta</taxon>
        <taxon>Embryophyta</taxon>
        <taxon>Tracheophyta</taxon>
        <taxon>Spermatophyta</taxon>
        <taxon>Magnoliopsida</taxon>
        <taxon>eudicotyledons</taxon>
        <taxon>Gunneridae</taxon>
        <taxon>Pentapetalae</taxon>
        <taxon>rosids</taxon>
        <taxon>fabids</taxon>
        <taxon>Fabales</taxon>
        <taxon>Fabaceae</taxon>
        <taxon>Papilionoideae</taxon>
        <taxon>50 kb inversion clade</taxon>
        <taxon>NPAAA clade</taxon>
        <taxon>indigoferoid/millettioid clade</taxon>
        <taxon>Phaseoleae</taxon>
        <taxon>Mucuna</taxon>
    </lineage>
</organism>
<protein>
    <recommendedName>
        <fullName evidence="3">Copia protein</fullName>
    </recommendedName>
</protein>
<dbReference type="Proteomes" id="UP000257109">
    <property type="component" value="Unassembled WGS sequence"/>
</dbReference>
<dbReference type="AlphaFoldDB" id="A0A371HBQ1"/>